<dbReference type="KEGG" id="dko:I596_3115"/>
<dbReference type="Gene3D" id="2.60.120.430">
    <property type="entry name" value="Galactose-binding lectin"/>
    <property type="match status" value="1"/>
</dbReference>
<dbReference type="PROSITE" id="PS51257">
    <property type="entry name" value="PROKAR_LIPOPROTEIN"/>
    <property type="match status" value="1"/>
</dbReference>
<evidence type="ECO:0000256" key="3">
    <source>
        <dbReference type="SAM" id="SignalP"/>
    </source>
</evidence>
<dbReference type="Gene3D" id="3.40.50.1820">
    <property type="entry name" value="alpha/beta hydrolase"/>
    <property type="match status" value="1"/>
</dbReference>
<evidence type="ECO:0000256" key="2">
    <source>
        <dbReference type="ARBA" id="ARBA00022801"/>
    </source>
</evidence>
<dbReference type="Pfam" id="PF10503">
    <property type="entry name" value="Esterase_PHB"/>
    <property type="match status" value="1"/>
</dbReference>
<sequence>MPRTCSLLLGLALSVPVAAVAGCPPDRVCAEDFLRRNDPPDGRLPFRIYVPPACQAARDCPLLLFLHGLGESGTDNAAQLGNAANGAMQLVYPARQAVQPMIMVAPQCCLGEGGQWGGQKNRLIDLLEQVHAEFPYDTGRIYLTGLSMGGGGALDLIGTYNGTFAAIVPVCPHTGYTAGDAAWATTPSWFFHAVDDGTAIVAHSRNHVAALRAAGGDPRYTEFASGNHWIWTYSYASERLFRWLIGQRLGMPAAATEPFVRITAPTAGPVWTSDTPTFDAAGTAGPVAAAIASVRWFLGGQDGTAAGTSDWSVAGLGPVSGTQVLRVQARGASDDAGLGGWTETSASLRVTVPVAVNVVPRVFVRGDAVARAGGRLDLRARVIDDGLPAPGALAVSWTVEQAPAGAVLVVDAADTRHAVIDAAPPGLYRVRADASDGALAGSFVRQVLVLPSGTPPPVAIAINAGGGAYTAADGSPYQADQYHYGSSEASTASGPGAIFGSDDDALHHDYRISYGTWGYRLPVAEGRYFVELHFAETYNPCNTAACRVQDVRLQGVPVLERFSAFALAGQRSALRFGFVTEPVDGLIEIALARSGGQGERSRLDAIRVLRLDGLDELLFSDGFEP</sequence>
<protein>
    <submittedName>
        <fullName evidence="5">Peptidase</fullName>
    </submittedName>
</protein>
<reference evidence="5 6" key="1">
    <citation type="submission" date="2016-04" db="EMBL/GenBank/DDBJ databases">
        <title>Complete genome sequence of Dokdonella koreensis DS-123T.</title>
        <authorList>
            <person name="Kim J.F."/>
            <person name="Lee H."/>
            <person name="Kwak M.-J."/>
        </authorList>
    </citation>
    <scope>NUCLEOTIDE SEQUENCE [LARGE SCALE GENOMIC DNA]</scope>
    <source>
        <strain evidence="5 6">DS-123</strain>
    </source>
</reference>
<dbReference type="Proteomes" id="UP000076830">
    <property type="component" value="Chromosome"/>
</dbReference>
<feature type="chain" id="PRO_5007887412" evidence="3">
    <location>
        <begin position="22"/>
        <end position="625"/>
    </location>
</feature>
<keyword evidence="2" id="KW-0378">Hydrolase</keyword>
<dbReference type="InterPro" id="IPR010126">
    <property type="entry name" value="Esterase_phb"/>
</dbReference>
<name>A0A167H629_9GAMM</name>
<feature type="domain" description="Malectin" evidence="4">
    <location>
        <begin position="459"/>
        <end position="573"/>
    </location>
</feature>
<accession>A0A167H629</accession>
<dbReference type="SUPFAM" id="SSF53474">
    <property type="entry name" value="alpha/beta-Hydrolases"/>
    <property type="match status" value="1"/>
</dbReference>
<dbReference type="GO" id="GO:0016787">
    <property type="term" value="F:hydrolase activity"/>
    <property type="evidence" value="ECO:0007669"/>
    <property type="project" value="UniProtKB-KW"/>
</dbReference>
<evidence type="ECO:0000313" key="6">
    <source>
        <dbReference type="Proteomes" id="UP000076830"/>
    </source>
</evidence>
<keyword evidence="6" id="KW-1185">Reference proteome</keyword>
<organism evidence="5 6">
    <name type="scientific">Dokdonella koreensis DS-123</name>
    <dbReference type="NCBI Taxonomy" id="1300342"/>
    <lineage>
        <taxon>Bacteria</taxon>
        <taxon>Pseudomonadati</taxon>
        <taxon>Pseudomonadota</taxon>
        <taxon>Gammaproteobacteria</taxon>
        <taxon>Lysobacterales</taxon>
        <taxon>Rhodanobacteraceae</taxon>
        <taxon>Dokdonella</taxon>
    </lineage>
</organism>
<evidence type="ECO:0000313" key="5">
    <source>
        <dbReference type="EMBL" id="ANB19106.1"/>
    </source>
</evidence>
<dbReference type="AlphaFoldDB" id="A0A167H629"/>
<dbReference type="EMBL" id="CP015249">
    <property type="protein sequence ID" value="ANB19106.1"/>
    <property type="molecule type" value="Genomic_DNA"/>
</dbReference>
<dbReference type="RefSeq" id="WP_067649491.1">
    <property type="nucleotide sequence ID" value="NZ_CP015249.1"/>
</dbReference>
<dbReference type="PANTHER" id="PTHR43037:SF1">
    <property type="entry name" value="BLL1128 PROTEIN"/>
    <property type="match status" value="1"/>
</dbReference>
<gene>
    <name evidence="5" type="ORF">I596_3115</name>
</gene>
<dbReference type="InterPro" id="IPR050955">
    <property type="entry name" value="Plant_Biomass_Hydrol_Est"/>
</dbReference>
<dbReference type="InterPro" id="IPR029058">
    <property type="entry name" value="AB_hydrolase_fold"/>
</dbReference>
<proteinExistence type="predicted"/>
<dbReference type="GO" id="GO:0005576">
    <property type="term" value="C:extracellular region"/>
    <property type="evidence" value="ECO:0007669"/>
    <property type="project" value="InterPro"/>
</dbReference>
<evidence type="ECO:0000256" key="1">
    <source>
        <dbReference type="ARBA" id="ARBA00022729"/>
    </source>
</evidence>
<feature type="signal peptide" evidence="3">
    <location>
        <begin position="1"/>
        <end position="21"/>
    </location>
</feature>
<dbReference type="STRING" id="1300342.I596_3115"/>
<keyword evidence="1 3" id="KW-0732">Signal</keyword>
<dbReference type="InterPro" id="IPR021720">
    <property type="entry name" value="Malectin_dom"/>
</dbReference>
<dbReference type="PANTHER" id="PTHR43037">
    <property type="entry name" value="UNNAMED PRODUCT-RELATED"/>
    <property type="match status" value="1"/>
</dbReference>
<dbReference type="Pfam" id="PF11721">
    <property type="entry name" value="Malectin"/>
    <property type="match status" value="1"/>
</dbReference>
<evidence type="ECO:0000259" key="4">
    <source>
        <dbReference type="Pfam" id="PF11721"/>
    </source>
</evidence>